<evidence type="ECO:0000313" key="2">
    <source>
        <dbReference type="Proteomes" id="UP000184048"/>
    </source>
</evidence>
<proteinExistence type="predicted"/>
<organism evidence="1 2">
    <name type="scientific">Flavisolibacter ginsengisoli DSM 18119</name>
    <dbReference type="NCBI Taxonomy" id="1121884"/>
    <lineage>
        <taxon>Bacteria</taxon>
        <taxon>Pseudomonadati</taxon>
        <taxon>Bacteroidota</taxon>
        <taxon>Chitinophagia</taxon>
        <taxon>Chitinophagales</taxon>
        <taxon>Chitinophagaceae</taxon>
        <taxon>Flavisolibacter</taxon>
    </lineage>
</organism>
<accession>A0A1M4SH97</accession>
<evidence type="ECO:0000313" key="1">
    <source>
        <dbReference type="EMBL" id="SHE31570.1"/>
    </source>
</evidence>
<reference evidence="1 2" key="1">
    <citation type="submission" date="2016-11" db="EMBL/GenBank/DDBJ databases">
        <authorList>
            <person name="Jaros S."/>
            <person name="Januszkiewicz K."/>
            <person name="Wedrychowicz H."/>
        </authorList>
    </citation>
    <scope>NUCLEOTIDE SEQUENCE [LARGE SCALE GENOMIC DNA]</scope>
    <source>
        <strain evidence="1 2">DSM 18119</strain>
    </source>
</reference>
<protein>
    <submittedName>
        <fullName evidence="1">Uncharacterized protein</fullName>
    </submittedName>
</protein>
<dbReference type="STRING" id="1121884.SAMN02745131_00117"/>
<dbReference type="EMBL" id="FQUU01000001">
    <property type="protein sequence ID" value="SHE31570.1"/>
    <property type="molecule type" value="Genomic_DNA"/>
</dbReference>
<dbReference type="Proteomes" id="UP000184048">
    <property type="component" value="Unassembled WGS sequence"/>
</dbReference>
<name>A0A1M4SH97_9BACT</name>
<sequence>MTCWFQSTNGCAITNLLNRLHSYKINNLIKFDDKLPYGVKVIDQTEF</sequence>
<gene>
    <name evidence="1" type="ORF">SAMN02745131_00117</name>
</gene>
<dbReference type="AlphaFoldDB" id="A0A1M4SH97"/>
<keyword evidence="2" id="KW-1185">Reference proteome</keyword>